<feature type="region of interest" description="Disordered" evidence="1">
    <location>
        <begin position="123"/>
        <end position="151"/>
    </location>
</feature>
<dbReference type="RefSeq" id="WP_220749365.1">
    <property type="nucleotide sequence ID" value="NZ_BPFH01000004.1"/>
</dbReference>
<gene>
    <name evidence="2" type="ORF">JANAI62_25010</name>
</gene>
<accession>A0ABQ4NN86</accession>
<dbReference type="EMBL" id="BPFH01000004">
    <property type="protein sequence ID" value="GIT95878.1"/>
    <property type="molecule type" value="Genomic_DNA"/>
</dbReference>
<evidence type="ECO:0000313" key="3">
    <source>
        <dbReference type="Proteomes" id="UP000786693"/>
    </source>
</evidence>
<keyword evidence="3" id="KW-1185">Reference proteome</keyword>
<proteinExistence type="predicted"/>
<sequence>MTDTGSTKAKRTDASRDFAAEAKSYADQAMGAARDTLADHAEAQADTVARAGAGLSGTPYVREAATHLSASLLQVADALRTTDLEALQSDARAFASQNPALFYGGAAALGFLATRAMKASDRSATGSVSAPESAPGGNGPAHTTARKWGYV</sequence>
<evidence type="ECO:0000313" key="2">
    <source>
        <dbReference type="EMBL" id="GIT95878.1"/>
    </source>
</evidence>
<evidence type="ECO:0008006" key="4">
    <source>
        <dbReference type="Google" id="ProtNLM"/>
    </source>
</evidence>
<organism evidence="2 3">
    <name type="scientific">Jannaschia pagri</name>
    <dbReference type="NCBI Taxonomy" id="2829797"/>
    <lineage>
        <taxon>Bacteria</taxon>
        <taxon>Pseudomonadati</taxon>
        <taxon>Pseudomonadota</taxon>
        <taxon>Alphaproteobacteria</taxon>
        <taxon>Rhodobacterales</taxon>
        <taxon>Roseobacteraceae</taxon>
        <taxon>Jannaschia</taxon>
    </lineage>
</organism>
<protein>
    <recommendedName>
        <fullName evidence="4">Membrane-anchored ribosome-binding protein, inhibits growth in stationary phase, ElaB/YqjD/DUF883 family</fullName>
    </recommendedName>
</protein>
<dbReference type="Proteomes" id="UP000786693">
    <property type="component" value="Unassembled WGS sequence"/>
</dbReference>
<evidence type="ECO:0000256" key="1">
    <source>
        <dbReference type="SAM" id="MobiDB-lite"/>
    </source>
</evidence>
<name>A0ABQ4NN86_9RHOB</name>
<reference evidence="2 3" key="1">
    <citation type="submission" date="2021-05" db="EMBL/GenBank/DDBJ databases">
        <title>Bacteria Genome sequencing.</title>
        <authorList>
            <person name="Takabe Y."/>
            <person name="Nakajima Y."/>
            <person name="Suzuki S."/>
            <person name="Shiozaki T."/>
        </authorList>
    </citation>
    <scope>NUCLEOTIDE SEQUENCE [LARGE SCALE GENOMIC DNA]</scope>
    <source>
        <strain evidence="2 3">AI_62</strain>
    </source>
</reference>
<comment type="caution">
    <text evidence="2">The sequence shown here is derived from an EMBL/GenBank/DDBJ whole genome shotgun (WGS) entry which is preliminary data.</text>
</comment>